<keyword evidence="7" id="KW-0564">Palmitate</keyword>
<comment type="similarity">
    <text evidence="3 11">Belongs to the FlgH family.</text>
</comment>
<dbReference type="EMBL" id="JAUOPB010000001">
    <property type="protein sequence ID" value="MDO6420982.1"/>
    <property type="molecule type" value="Genomic_DNA"/>
</dbReference>
<dbReference type="Pfam" id="PF02107">
    <property type="entry name" value="FlgH"/>
    <property type="match status" value="1"/>
</dbReference>
<proteinExistence type="inferred from homology"/>
<dbReference type="Proteomes" id="UP001169760">
    <property type="component" value="Unassembled WGS sequence"/>
</dbReference>
<feature type="signal peptide" evidence="12">
    <location>
        <begin position="1"/>
        <end position="26"/>
    </location>
</feature>
<comment type="subcellular location">
    <subcellularLocation>
        <location evidence="11">Cell outer membrane</location>
    </subcellularLocation>
    <subcellularLocation>
        <location evidence="11">Bacterial flagellum basal body</location>
    </subcellularLocation>
    <subcellularLocation>
        <location evidence="2">Membrane</location>
        <topology evidence="2">Lipid-anchor</topology>
    </subcellularLocation>
</comment>
<evidence type="ECO:0000256" key="11">
    <source>
        <dbReference type="HAMAP-Rule" id="MF_00415"/>
    </source>
</evidence>
<evidence type="ECO:0000256" key="7">
    <source>
        <dbReference type="ARBA" id="ARBA00023139"/>
    </source>
</evidence>
<evidence type="ECO:0000256" key="8">
    <source>
        <dbReference type="ARBA" id="ARBA00023143"/>
    </source>
</evidence>
<dbReference type="InterPro" id="IPR000527">
    <property type="entry name" value="Flag_Lring"/>
</dbReference>
<evidence type="ECO:0000313" key="13">
    <source>
        <dbReference type="EMBL" id="MDO6420982.1"/>
    </source>
</evidence>
<feature type="chain" id="PRO_5043532603" description="Flagellar L-ring protein" evidence="12">
    <location>
        <begin position="27"/>
        <end position="230"/>
    </location>
</feature>
<dbReference type="PANTHER" id="PTHR34933">
    <property type="entry name" value="FLAGELLAR L-RING PROTEIN"/>
    <property type="match status" value="1"/>
</dbReference>
<keyword evidence="13" id="KW-0969">Cilium</keyword>
<evidence type="ECO:0000256" key="9">
    <source>
        <dbReference type="ARBA" id="ARBA00023237"/>
    </source>
</evidence>
<comment type="function">
    <text evidence="1 11">Assembles around the rod to form the L-ring and probably protects the motor/basal body from shearing forces during rotation.</text>
</comment>
<keyword evidence="6 11" id="KW-0472">Membrane</keyword>
<dbReference type="GO" id="GO:0071973">
    <property type="term" value="P:bacterial-type flagellum-dependent cell motility"/>
    <property type="evidence" value="ECO:0007669"/>
    <property type="project" value="InterPro"/>
</dbReference>
<dbReference type="NCBIfam" id="NF001304">
    <property type="entry name" value="PRK00249.1-4"/>
    <property type="match status" value="1"/>
</dbReference>
<protein>
    <recommendedName>
        <fullName evidence="11">Flagellar L-ring protein</fullName>
    </recommendedName>
    <alternativeName>
        <fullName evidence="11">Basal body L-ring protein</fullName>
    </alternativeName>
</protein>
<dbReference type="GO" id="GO:0009427">
    <property type="term" value="C:bacterial-type flagellum basal body, distal rod, L ring"/>
    <property type="evidence" value="ECO:0007669"/>
    <property type="project" value="InterPro"/>
</dbReference>
<evidence type="ECO:0000256" key="6">
    <source>
        <dbReference type="ARBA" id="ARBA00023136"/>
    </source>
</evidence>
<evidence type="ECO:0000256" key="5">
    <source>
        <dbReference type="ARBA" id="ARBA00022729"/>
    </source>
</evidence>
<name>A0AAW7X240_9GAMM</name>
<dbReference type="GO" id="GO:0009279">
    <property type="term" value="C:cell outer membrane"/>
    <property type="evidence" value="ECO:0007669"/>
    <property type="project" value="UniProtKB-SubCell"/>
</dbReference>
<dbReference type="RefSeq" id="WP_216064238.1">
    <property type="nucleotide sequence ID" value="NZ_CP123764.1"/>
</dbReference>
<evidence type="ECO:0000256" key="4">
    <source>
        <dbReference type="ARBA" id="ARBA00011439"/>
    </source>
</evidence>
<evidence type="ECO:0000313" key="14">
    <source>
        <dbReference type="Proteomes" id="UP001169760"/>
    </source>
</evidence>
<evidence type="ECO:0000256" key="10">
    <source>
        <dbReference type="ARBA" id="ARBA00023288"/>
    </source>
</evidence>
<keyword evidence="5 12" id="KW-0732">Signal</keyword>
<keyword evidence="13" id="KW-0282">Flagellum</keyword>
<keyword evidence="8 11" id="KW-0975">Bacterial flagellum</keyword>
<gene>
    <name evidence="11 13" type="primary">flgH</name>
    <name evidence="13" type="ORF">Q4521_00705</name>
</gene>
<accession>A0AAW7X240</accession>
<evidence type="ECO:0000256" key="12">
    <source>
        <dbReference type="SAM" id="SignalP"/>
    </source>
</evidence>
<dbReference type="PANTHER" id="PTHR34933:SF1">
    <property type="entry name" value="FLAGELLAR L-RING PROTEIN"/>
    <property type="match status" value="1"/>
</dbReference>
<evidence type="ECO:0000256" key="3">
    <source>
        <dbReference type="ARBA" id="ARBA00006929"/>
    </source>
</evidence>
<keyword evidence="9 11" id="KW-0998">Cell outer membrane</keyword>
<dbReference type="HAMAP" id="MF_00415">
    <property type="entry name" value="FlgH"/>
    <property type="match status" value="1"/>
</dbReference>
<evidence type="ECO:0000256" key="1">
    <source>
        <dbReference type="ARBA" id="ARBA00002591"/>
    </source>
</evidence>
<sequence length="230" mass="24555">MASLTNTYKALVAVSCSLLFSGCVVHQPVAPGDPYYAPVLSTSSQAQPPANGSLYSPNSSIDLFSDRKALRVGDIITVVLQERTSSKKSSNIGVKKENDISQGSSTVFGTTPGLGNLGLGLDVQGDREFIGEADSDQSNQLTGSITVTVVEVYPNGTLSIRGEKWMTLNRGDEFIRVSGLVRPDDIGPDNTVVSTKIANAHISYSGEGEFADSQKMGWLTQFFNGPIWPF</sequence>
<dbReference type="AlphaFoldDB" id="A0AAW7X240"/>
<comment type="caution">
    <text evidence="13">The sequence shown here is derived from an EMBL/GenBank/DDBJ whole genome shotgun (WGS) entry which is preliminary data.</text>
</comment>
<reference evidence="13" key="1">
    <citation type="submission" date="2023-07" db="EMBL/GenBank/DDBJ databases">
        <title>Genome content predicts the carbon catabolic preferences of heterotrophic bacteria.</title>
        <authorList>
            <person name="Gralka M."/>
        </authorList>
    </citation>
    <scope>NUCLEOTIDE SEQUENCE</scope>
    <source>
        <strain evidence="13">I3M17_2</strain>
    </source>
</reference>
<dbReference type="GO" id="GO:0003774">
    <property type="term" value="F:cytoskeletal motor activity"/>
    <property type="evidence" value="ECO:0007669"/>
    <property type="project" value="InterPro"/>
</dbReference>
<evidence type="ECO:0000256" key="2">
    <source>
        <dbReference type="ARBA" id="ARBA00004635"/>
    </source>
</evidence>
<keyword evidence="13" id="KW-0966">Cell projection</keyword>
<organism evidence="13 14">
    <name type="scientific">Saccharophagus degradans</name>
    <dbReference type="NCBI Taxonomy" id="86304"/>
    <lineage>
        <taxon>Bacteria</taxon>
        <taxon>Pseudomonadati</taxon>
        <taxon>Pseudomonadota</taxon>
        <taxon>Gammaproteobacteria</taxon>
        <taxon>Cellvibrionales</taxon>
        <taxon>Cellvibrionaceae</taxon>
        <taxon>Saccharophagus</taxon>
    </lineage>
</organism>
<comment type="subunit">
    <text evidence="4 11">The basal body constitutes a major portion of the flagellar organelle and consists of four rings (L,P,S, and M) mounted on a central rod.</text>
</comment>
<keyword evidence="10" id="KW-0449">Lipoprotein</keyword>